<dbReference type="Pfam" id="PF00290">
    <property type="entry name" value="Trp_syntA"/>
    <property type="match status" value="1"/>
</dbReference>
<dbReference type="HAMAP" id="MF_00131">
    <property type="entry name" value="Trp_synth_alpha"/>
    <property type="match status" value="1"/>
</dbReference>
<keyword evidence="7 9" id="KW-0456">Lyase</keyword>
<dbReference type="PANTHER" id="PTHR43406:SF1">
    <property type="entry name" value="TRYPTOPHAN SYNTHASE ALPHA CHAIN, CHLOROPLASTIC"/>
    <property type="match status" value="1"/>
</dbReference>
<evidence type="ECO:0000256" key="1">
    <source>
        <dbReference type="ARBA" id="ARBA00003365"/>
    </source>
</evidence>
<dbReference type="UniPathway" id="UPA00035">
    <property type="reaction ID" value="UER00044"/>
</dbReference>
<dbReference type="InterPro" id="IPR018204">
    <property type="entry name" value="Trp_synthase_alpha_AS"/>
</dbReference>
<comment type="similarity">
    <text evidence="9 10">Belongs to the TrpA family.</text>
</comment>
<dbReference type="Gene3D" id="3.20.20.70">
    <property type="entry name" value="Aldolase class I"/>
    <property type="match status" value="1"/>
</dbReference>
<dbReference type="PATRIC" id="fig|1348973.3.peg.1045"/>
<evidence type="ECO:0000256" key="10">
    <source>
        <dbReference type="RuleBase" id="RU003662"/>
    </source>
</evidence>
<evidence type="ECO:0000256" key="7">
    <source>
        <dbReference type="ARBA" id="ARBA00023239"/>
    </source>
</evidence>
<dbReference type="InterPro" id="IPR002028">
    <property type="entry name" value="Trp_synthase_suA"/>
</dbReference>
<evidence type="ECO:0000256" key="5">
    <source>
        <dbReference type="ARBA" id="ARBA00022822"/>
    </source>
</evidence>
<comment type="pathway">
    <text evidence="2 9">Amino-acid biosynthesis; L-tryptophan biosynthesis; L-tryptophan from chorismate: step 5/5.</text>
</comment>
<dbReference type="SUPFAM" id="SSF51366">
    <property type="entry name" value="Ribulose-phoshate binding barrel"/>
    <property type="match status" value="1"/>
</dbReference>
<evidence type="ECO:0000256" key="9">
    <source>
        <dbReference type="HAMAP-Rule" id="MF_00131"/>
    </source>
</evidence>
<reference evidence="11 12" key="1">
    <citation type="submission" date="2014-04" db="EMBL/GenBank/DDBJ databases">
        <title>Draft genome sequence of Bacillus azotoformans MEV2011, a (co-) denitrifying strain unable to grow in the presence of oxygen.</title>
        <authorList>
            <person name="Nielsen M."/>
            <person name="Schreiber L."/>
            <person name="Finster K."/>
            <person name="Schramm A."/>
        </authorList>
    </citation>
    <scope>NUCLEOTIDE SEQUENCE [LARGE SCALE GENOMIC DNA]</scope>
    <source>
        <strain evidence="11 12">MEV2011</strain>
    </source>
</reference>
<evidence type="ECO:0000256" key="4">
    <source>
        <dbReference type="ARBA" id="ARBA00022605"/>
    </source>
</evidence>
<dbReference type="EC" id="4.2.1.20" evidence="9"/>
<dbReference type="AlphaFoldDB" id="A0A072NPY4"/>
<keyword evidence="6 9" id="KW-0057">Aromatic amino acid biosynthesis</keyword>
<dbReference type="InterPro" id="IPR013785">
    <property type="entry name" value="Aldolase_TIM"/>
</dbReference>
<feature type="active site" description="Proton acceptor" evidence="9">
    <location>
        <position position="55"/>
    </location>
</feature>
<evidence type="ECO:0000313" key="11">
    <source>
        <dbReference type="EMBL" id="KEF39312.1"/>
    </source>
</evidence>
<organism evidence="11 12">
    <name type="scientific">Schinkia azotoformans MEV2011</name>
    <dbReference type="NCBI Taxonomy" id="1348973"/>
    <lineage>
        <taxon>Bacteria</taxon>
        <taxon>Bacillati</taxon>
        <taxon>Bacillota</taxon>
        <taxon>Bacilli</taxon>
        <taxon>Bacillales</taxon>
        <taxon>Bacillaceae</taxon>
        <taxon>Calidifontibacillus/Schinkia group</taxon>
        <taxon>Schinkia</taxon>
    </lineage>
</organism>
<evidence type="ECO:0000256" key="6">
    <source>
        <dbReference type="ARBA" id="ARBA00023141"/>
    </source>
</evidence>
<accession>A0A072NPY4</accession>
<protein>
    <recommendedName>
        <fullName evidence="9">Tryptophan synthase alpha chain</fullName>
        <ecNumber evidence="9">4.2.1.20</ecNumber>
    </recommendedName>
</protein>
<dbReference type="GO" id="GO:0004834">
    <property type="term" value="F:tryptophan synthase activity"/>
    <property type="evidence" value="ECO:0007669"/>
    <property type="project" value="UniProtKB-UniRule"/>
</dbReference>
<evidence type="ECO:0000256" key="3">
    <source>
        <dbReference type="ARBA" id="ARBA00011270"/>
    </source>
</evidence>
<dbReference type="GO" id="GO:0005829">
    <property type="term" value="C:cytosol"/>
    <property type="evidence" value="ECO:0007669"/>
    <property type="project" value="TreeGrafter"/>
</dbReference>
<keyword evidence="5 9" id="KW-0822">Tryptophan biosynthesis</keyword>
<dbReference type="CDD" id="cd04724">
    <property type="entry name" value="Tryptophan_synthase_alpha"/>
    <property type="match status" value="1"/>
</dbReference>
<dbReference type="InterPro" id="IPR011060">
    <property type="entry name" value="RibuloseP-bd_barrel"/>
</dbReference>
<comment type="caution">
    <text evidence="11">The sequence shown here is derived from an EMBL/GenBank/DDBJ whole genome shotgun (WGS) entry which is preliminary data.</text>
</comment>
<keyword evidence="4 9" id="KW-0028">Amino-acid biosynthesis</keyword>
<dbReference type="EMBL" id="JJRY01000003">
    <property type="protein sequence ID" value="KEF39312.1"/>
    <property type="molecule type" value="Genomic_DNA"/>
</dbReference>
<dbReference type="PANTHER" id="PTHR43406">
    <property type="entry name" value="TRYPTOPHAN SYNTHASE, ALPHA CHAIN"/>
    <property type="match status" value="1"/>
</dbReference>
<dbReference type="FunFam" id="3.20.20.70:FF:000037">
    <property type="entry name" value="Tryptophan synthase alpha chain"/>
    <property type="match status" value="1"/>
</dbReference>
<feature type="active site" description="Proton acceptor" evidence="9">
    <location>
        <position position="44"/>
    </location>
</feature>
<comment type="catalytic activity">
    <reaction evidence="8 9">
        <text>(1S,2R)-1-C-(indol-3-yl)glycerol 3-phosphate + L-serine = D-glyceraldehyde 3-phosphate + L-tryptophan + H2O</text>
        <dbReference type="Rhea" id="RHEA:10532"/>
        <dbReference type="ChEBI" id="CHEBI:15377"/>
        <dbReference type="ChEBI" id="CHEBI:33384"/>
        <dbReference type="ChEBI" id="CHEBI:57912"/>
        <dbReference type="ChEBI" id="CHEBI:58866"/>
        <dbReference type="ChEBI" id="CHEBI:59776"/>
        <dbReference type="EC" id="4.2.1.20"/>
    </reaction>
</comment>
<dbReference type="OrthoDB" id="9804578at2"/>
<gene>
    <name evidence="9" type="primary">trpA</name>
    <name evidence="11" type="ORF">M670_01074</name>
</gene>
<evidence type="ECO:0000256" key="2">
    <source>
        <dbReference type="ARBA" id="ARBA00004733"/>
    </source>
</evidence>
<evidence type="ECO:0000256" key="8">
    <source>
        <dbReference type="ARBA" id="ARBA00049047"/>
    </source>
</evidence>
<comment type="subunit">
    <text evidence="3 9">Tetramer of two alpha and two beta chains.</text>
</comment>
<name>A0A072NPY4_SCHAZ</name>
<comment type="function">
    <text evidence="1 9">The alpha subunit is responsible for the aldol cleavage of indoleglycerol phosphate to indole and glyceraldehyde 3-phosphate.</text>
</comment>
<dbReference type="Proteomes" id="UP000027936">
    <property type="component" value="Unassembled WGS sequence"/>
</dbReference>
<proteinExistence type="inferred from homology"/>
<evidence type="ECO:0000313" key="12">
    <source>
        <dbReference type="Proteomes" id="UP000027936"/>
    </source>
</evidence>
<dbReference type="PROSITE" id="PS00167">
    <property type="entry name" value="TRP_SYNTHASE_ALPHA"/>
    <property type="match status" value="1"/>
</dbReference>
<sequence length="256" mass="27926">MNKLQEIFSNGKAFIPFITAGDPTMEITEQLVLEMAKAGADLIELGIPFSDPIAEGPVIQEADIRALSAGATTDKIFAMMKRIREVSTVPIAFMTYVNPIFTYGAERFMKNCQDAGVCAVIVPDLPFEEKEELLPYCSQYGVTLISMIAPTSNDRIRMIASEAEGFIYCVSSMGVTGVRKEIGNEARNMIKIVKEVKDIPCAIGFGISTPEQAEKMAKFSDGVIVGSAIVRIVAQHGTDCVPHVVDYVREMKKAIS</sequence>
<dbReference type="NCBIfam" id="TIGR00262">
    <property type="entry name" value="trpA"/>
    <property type="match status" value="1"/>
</dbReference>
<dbReference type="RefSeq" id="WP_035193891.1">
    <property type="nucleotide sequence ID" value="NZ_JJRY01000003.1"/>
</dbReference>